<evidence type="ECO:0000256" key="1">
    <source>
        <dbReference type="PROSITE-ProRule" id="PRU00169"/>
    </source>
</evidence>
<keyword evidence="1" id="KW-0597">Phosphoprotein</keyword>
<gene>
    <name evidence="3" type="ORF">SAMN05216167_11725</name>
</gene>
<dbReference type="EMBL" id="FOLQ01000017">
    <property type="protein sequence ID" value="SFE65524.1"/>
    <property type="molecule type" value="Genomic_DNA"/>
</dbReference>
<evidence type="ECO:0000313" key="4">
    <source>
        <dbReference type="Proteomes" id="UP000198598"/>
    </source>
</evidence>
<reference evidence="3 4" key="1">
    <citation type="submission" date="2016-10" db="EMBL/GenBank/DDBJ databases">
        <authorList>
            <person name="de Groot N.N."/>
        </authorList>
    </citation>
    <scope>NUCLEOTIDE SEQUENCE [LARGE SCALE GENOMIC DNA]</scope>
    <source>
        <strain evidence="3 4">DSM 26130</strain>
    </source>
</reference>
<dbReference type="Pfam" id="PF00072">
    <property type="entry name" value="Response_reg"/>
    <property type="match status" value="1"/>
</dbReference>
<evidence type="ECO:0000313" key="3">
    <source>
        <dbReference type="EMBL" id="SFE65524.1"/>
    </source>
</evidence>
<dbReference type="STRING" id="662367.SAMN05216167_11725"/>
<feature type="modified residue" description="4-aspartylphosphate" evidence="1">
    <location>
        <position position="73"/>
    </location>
</feature>
<dbReference type="Gene3D" id="3.40.50.2300">
    <property type="match status" value="1"/>
</dbReference>
<proteinExistence type="predicted"/>
<accession>A0A1I2CB87</accession>
<dbReference type="SMART" id="SM00448">
    <property type="entry name" value="REC"/>
    <property type="match status" value="1"/>
</dbReference>
<organism evidence="3 4">
    <name type="scientific">Spirosoma endophyticum</name>
    <dbReference type="NCBI Taxonomy" id="662367"/>
    <lineage>
        <taxon>Bacteria</taxon>
        <taxon>Pseudomonadati</taxon>
        <taxon>Bacteroidota</taxon>
        <taxon>Cytophagia</taxon>
        <taxon>Cytophagales</taxon>
        <taxon>Cytophagaceae</taxon>
        <taxon>Spirosoma</taxon>
    </lineage>
</organism>
<keyword evidence="4" id="KW-1185">Reference proteome</keyword>
<sequence>MTKIATPRRRKQRQIPIMVVEDNADQWLIIRSALTQCFPEVNPVWVNNTAQMITYLETNAQDASKCPRLILADLYLPRREDGWALLDFIGKYNFERKPQVIILSASQDSEDIAKSYTYNIASYIVKPGTYHQWLNCFYTFRRYWWEVVSLPLISQNSDL</sequence>
<dbReference type="Proteomes" id="UP000198598">
    <property type="component" value="Unassembled WGS sequence"/>
</dbReference>
<feature type="domain" description="Response regulatory" evidence="2">
    <location>
        <begin position="16"/>
        <end position="141"/>
    </location>
</feature>
<evidence type="ECO:0000259" key="2">
    <source>
        <dbReference type="PROSITE" id="PS50110"/>
    </source>
</evidence>
<dbReference type="InterPro" id="IPR001789">
    <property type="entry name" value="Sig_transdc_resp-reg_receiver"/>
</dbReference>
<dbReference type="PANTHER" id="PTHR44520">
    <property type="entry name" value="RESPONSE REGULATOR RCP1-RELATED"/>
    <property type="match status" value="1"/>
</dbReference>
<dbReference type="RefSeq" id="WP_245776802.1">
    <property type="nucleotide sequence ID" value="NZ_FOLQ01000017.1"/>
</dbReference>
<dbReference type="PANTHER" id="PTHR44520:SF2">
    <property type="entry name" value="RESPONSE REGULATOR RCP1"/>
    <property type="match status" value="1"/>
</dbReference>
<dbReference type="SUPFAM" id="SSF52172">
    <property type="entry name" value="CheY-like"/>
    <property type="match status" value="1"/>
</dbReference>
<dbReference type="InterPro" id="IPR052893">
    <property type="entry name" value="TCS_response_regulator"/>
</dbReference>
<protein>
    <submittedName>
        <fullName evidence="3">CheY chemotaxis protein or a CheY-like REC (Receiver) domain</fullName>
    </submittedName>
</protein>
<dbReference type="InterPro" id="IPR011006">
    <property type="entry name" value="CheY-like_superfamily"/>
</dbReference>
<dbReference type="GO" id="GO:0000160">
    <property type="term" value="P:phosphorelay signal transduction system"/>
    <property type="evidence" value="ECO:0007669"/>
    <property type="project" value="InterPro"/>
</dbReference>
<name>A0A1I2CB87_9BACT</name>
<dbReference type="AlphaFoldDB" id="A0A1I2CB87"/>
<dbReference type="PROSITE" id="PS50110">
    <property type="entry name" value="RESPONSE_REGULATORY"/>
    <property type="match status" value="1"/>
</dbReference>